<reference evidence="2" key="2">
    <citation type="submission" date="2020-02" db="EMBL/GenBank/DDBJ databases">
        <authorList>
            <person name="Gilchrist C.L.M."/>
            <person name="Chooi Y.-H."/>
        </authorList>
    </citation>
    <scope>NUCLEOTIDE SEQUENCE</scope>
    <source>
        <strain evidence="2">MST-FP2251</strain>
    </source>
</reference>
<feature type="compositionally biased region" description="Polar residues" evidence="1">
    <location>
        <begin position="562"/>
        <end position="575"/>
    </location>
</feature>
<keyword evidence="3" id="KW-1185">Reference proteome</keyword>
<protein>
    <submittedName>
        <fullName evidence="2">Uncharacterized protein</fullName>
    </submittedName>
</protein>
<sequence length="925" mass="101016">MKLHNTAPPWSDFIQPIPAADLRGPDIDVTFPATILFLGQTAIIPARKSLVMSIPRLPNIRWTCESAPSPSLKSASATKQACQATTIAAFKSSLSWNAAACFTFDTFYVTTTSYHLNFEPSLMIDSPAEVPSIDSLADDDAWPPFLNPSPEKASQGVARRFSTATKPKEGLLRRIFPSRSSVPVLVVATSVTTLEPALDTPTSPVQFRDPFKLVDSPVQDEALSPHSESSDSPEQMTKHTATNIGPTDTGTLSEPPLRKRRAVSSPAPQLSKSEGAALVSCLSHERRNITDPTHERSTRSHSPLSKGAIASHGNEADSQVMSRLPSSSDTRALVPLMPDKMASRRRIVPSYSRADMGYDRETWPRPLSSDTAARCLSHGSIRQRPKRHSIAASDPASTIIGSDDTRLFSSGDEDETDFLSDTAFDSIRTHLTVNSSLDYRAPRIETIFDKDFPLGLAGEGPLKTVPYGGTNPQQTNVHFDPGTGQDYLSLVESCERDEPEEDSRFSFPPDLTDEEDARSLVADLPGETRGGRPKLSLQNCNGTHTARDTFFAPQKPDIPLQLSDSDSHSFTSETCDSCPKMNIFDWSEQPKNDRETTGDDARPRTVHGKHGPGARGSRAPGRKAPSTLHLRSQSVPVSRDTAINNESRQTSGKFGTWGLGSKGVSEDWDSDFEFEDADDSALSESLKPSKNIVRRGMIVPQAIMERQASLHGQFGQVQELTLLVEELKRLRHQASFLSITRGPASELWKEAEGIVQLATLDDEDNEHTPPGSPSSLTFSFDDSEGESSNTNDPANRESGGSWQESFSRQLNPGPTISGVPVKEDSSKPNSVLDLIYQQRLSHDPTLLDPPLPKSKKLPFDTQSLQDLVVRAGVVTRALKDVIRKAEGVATDAEEDTRSLNPPFSRIFDQPSSNDSFPTLEARCIA</sequence>
<dbReference type="GO" id="GO:0005096">
    <property type="term" value="F:GTPase activator activity"/>
    <property type="evidence" value="ECO:0007669"/>
    <property type="project" value="InterPro"/>
</dbReference>
<feature type="compositionally biased region" description="Low complexity" evidence="1">
    <location>
        <begin position="615"/>
        <end position="625"/>
    </location>
</feature>
<dbReference type="EMBL" id="VCAU01000020">
    <property type="protein sequence ID" value="KAF9891289.1"/>
    <property type="molecule type" value="Genomic_DNA"/>
</dbReference>
<evidence type="ECO:0000313" key="3">
    <source>
        <dbReference type="Proteomes" id="UP001194746"/>
    </source>
</evidence>
<feature type="compositionally biased region" description="Basic and acidic residues" evidence="1">
    <location>
        <begin position="588"/>
        <end position="603"/>
    </location>
</feature>
<dbReference type="Proteomes" id="UP001194746">
    <property type="component" value="Unassembled WGS sequence"/>
</dbReference>
<dbReference type="GO" id="GO:1902412">
    <property type="term" value="P:regulation of mitotic cytokinesis"/>
    <property type="evidence" value="ECO:0007669"/>
    <property type="project" value="InterPro"/>
</dbReference>
<proteinExistence type="predicted"/>
<feature type="compositionally biased region" description="Polar residues" evidence="1">
    <location>
        <begin position="316"/>
        <end position="330"/>
    </location>
</feature>
<feature type="compositionally biased region" description="Polar residues" evidence="1">
    <location>
        <begin position="226"/>
        <end position="252"/>
    </location>
</feature>
<gene>
    <name evidence="2" type="ORF">FE257_004853</name>
</gene>
<organism evidence="2 3">
    <name type="scientific">Aspergillus nanangensis</name>
    <dbReference type="NCBI Taxonomy" id="2582783"/>
    <lineage>
        <taxon>Eukaryota</taxon>
        <taxon>Fungi</taxon>
        <taxon>Dikarya</taxon>
        <taxon>Ascomycota</taxon>
        <taxon>Pezizomycotina</taxon>
        <taxon>Eurotiomycetes</taxon>
        <taxon>Eurotiomycetidae</taxon>
        <taxon>Eurotiales</taxon>
        <taxon>Aspergillaceae</taxon>
        <taxon>Aspergillus</taxon>
        <taxon>Aspergillus subgen. Circumdati</taxon>
    </lineage>
</organism>
<feature type="compositionally biased region" description="Polar residues" evidence="1">
    <location>
        <begin position="773"/>
        <end position="814"/>
    </location>
</feature>
<feature type="region of interest" description="Disordered" evidence="1">
    <location>
        <begin position="219"/>
        <end position="331"/>
    </location>
</feature>
<dbReference type="InterPro" id="IPR045342">
    <property type="entry name" value="Etd1"/>
</dbReference>
<feature type="compositionally biased region" description="Basic and acidic residues" evidence="1">
    <location>
        <begin position="283"/>
        <end position="298"/>
    </location>
</feature>
<feature type="region of interest" description="Disordered" evidence="1">
    <location>
        <begin position="762"/>
        <end position="827"/>
    </location>
</feature>
<evidence type="ECO:0000313" key="2">
    <source>
        <dbReference type="EMBL" id="KAF9891289.1"/>
    </source>
</evidence>
<name>A0AAD4CRC0_ASPNN</name>
<feature type="region of interest" description="Disordered" evidence="1">
    <location>
        <begin position="378"/>
        <end position="413"/>
    </location>
</feature>
<dbReference type="AlphaFoldDB" id="A0AAD4CRC0"/>
<evidence type="ECO:0000256" key="1">
    <source>
        <dbReference type="SAM" id="MobiDB-lite"/>
    </source>
</evidence>
<feature type="region of interest" description="Disordered" evidence="1">
    <location>
        <begin position="554"/>
        <end position="642"/>
    </location>
</feature>
<comment type="caution">
    <text evidence="2">The sequence shown here is derived from an EMBL/GenBank/DDBJ whole genome shotgun (WGS) entry which is preliminary data.</text>
</comment>
<accession>A0AAD4CRC0</accession>
<reference evidence="2" key="1">
    <citation type="journal article" date="2019" name="Beilstein J. Org. Chem.">
        <title>Nanangenines: drimane sesquiterpenoids as the dominant metabolite cohort of a novel Australian fungus, Aspergillus nanangensis.</title>
        <authorList>
            <person name="Lacey H.J."/>
            <person name="Gilchrist C.L.M."/>
            <person name="Crombie A."/>
            <person name="Kalaitzis J.A."/>
            <person name="Vuong D."/>
            <person name="Rutledge P.J."/>
            <person name="Turner P."/>
            <person name="Pitt J.I."/>
            <person name="Lacey E."/>
            <person name="Chooi Y.H."/>
            <person name="Piggott A.M."/>
        </authorList>
    </citation>
    <scope>NUCLEOTIDE SEQUENCE</scope>
    <source>
        <strain evidence="2">MST-FP2251</strain>
    </source>
</reference>
<feature type="compositionally biased region" description="Polar residues" evidence="1">
    <location>
        <begin position="629"/>
        <end position="642"/>
    </location>
</feature>
<dbReference type="Pfam" id="PF20162">
    <property type="entry name" value="Etd1"/>
    <property type="match status" value="1"/>
</dbReference>